<organism evidence="2 3">
    <name type="scientific">Quercus rubra</name>
    <name type="common">Northern red oak</name>
    <name type="synonym">Quercus borealis</name>
    <dbReference type="NCBI Taxonomy" id="3512"/>
    <lineage>
        <taxon>Eukaryota</taxon>
        <taxon>Viridiplantae</taxon>
        <taxon>Streptophyta</taxon>
        <taxon>Embryophyta</taxon>
        <taxon>Tracheophyta</taxon>
        <taxon>Spermatophyta</taxon>
        <taxon>Magnoliopsida</taxon>
        <taxon>eudicotyledons</taxon>
        <taxon>Gunneridae</taxon>
        <taxon>Pentapetalae</taxon>
        <taxon>rosids</taxon>
        <taxon>fabids</taxon>
        <taxon>Fagales</taxon>
        <taxon>Fagaceae</taxon>
        <taxon>Quercus</taxon>
    </lineage>
</organism>
<dbReference type="PANTHER" id="PTHR48434">
    <property type="entry name" value="(RAPE) HYPOTHETICAL PROTEIN"/>
    <property type="match status" value="1"/>
</dbReference>
<accession>A0AAN7JBU4</accession>
<feature type="region of interest" description="Disordered" evidence="1">
    <location>
        <begin position="171"/>
        <end position="211"/>
    </location>
</feature>
<dbReference type="Proteomes" id="UP001324115">
    <property type="component" value="Unassembled WGS sequence"/>
</dbReference>
<reference evidence="2 3" key="1">
    <citation type="journal article" date="2023" name="G3 (Bethesda)">
        <title>A haplotype-resolved chromosome-scale genome for Quercus rubra L. provides insights into the genetics of adaptive traits for red oak species.</title>
        <authorList>
            <person name="Kapoor B."/>
            <person name="Jenkins J."/>
            <person name="Schmutz J."/>
            <person name="Zhebentyayeva T."/>
            <person name="Kuelheim C."/>
            <person name="Coggeshall M."/>
            <person name="Heim C."/>
            <person name="Lasky J.R."/>
            <person name="Leites L."/>
            <person name="Islam-Faridi N."/>
            <person name="Romero-Severson J."/>
            <person name="DeLeo V.L."/>
            <person name="Lucas S.M."/>
            <person name="Lazic D."/>
            <person name="Gailing O."/>
            <person name="Carlson J."/>
            <person name="Staton M."/>
        </authorList>
    </citation>
    <scope>NUCLEOTIDE SEQUENCE [LARGE SCALE GENOMIC DNA]</scope>
    <source>
        <strain evidence="2">Pseudo-F2</strain>
    </source>
</reference>
<sequence length="211" mass="25027">MDAFEKVLFFQNKTQDHSWFIQFDKNFNSQIPSWFLKWWEMFGSVPQNLPEPLQDALRYFSSKFQTDRHTSQFPAILHMSLQYKIHWISMWSYVINQNLLDREFFTKWWDRFRPTDVISKLYKDFPLPVQKPMAHCTRSQSSLESVQISGKSSRELRDLAQQLLLQSEQLESQEKVSPASSEASCNFAPVDPFQDAQDPYDGYNLDSDYEP</sequence>
<name>A0AAN7JBU4_QUERU</name>
<gene>
    <name evidence="2" type="ORF">RGQ29_000104</name>
</gene>
<evidence type="ECO:0000256" key="1">
    <source>
        <dbReference type="SAM" id="MobiDB-lite"/>
    </source>
</evidence>
<evidence type="ECO:0000313" key="2">
    <source>
        <dbReference type="EMBL" id="KAK4605664.1"/>
    </source>
</evidence>
<dbReference type="AlphaFoldDB" id="A0AAN7JBU4"/>
<proteinExistence type="predicted"/>
<evidence type="ECO:0000313" key="3">
    <source>
        <dbReference type="Proteomes" id="UP001324115"/>
    </source>
</evidence>
<keyword evidence="3" id="KW-1185">Reference proteome</keyword>
<dbReference type="EMBL" id="JAXUIC010000001">
    <property type="protein sequence ID" value="KAK4605664.1"/>
    <property type="molecule type" value="Genomic_DNA"/>
</dbReference>
<dbReference type="PANTHER" id="PTHR48434:SF1">
    <property type="entry name" value="(RAPE) HYPOTHETICAL PROTEIN"/>
    <property type="match status" value="1"/>
</dbReference>
<comment type="caution">
    <text evidence="2">The sequence shown here is derived from an EMBL/GenBank/DDBJ whole genome shotgun (WGS) entry which is preliminary data.</text>
</comment>
<protein>
    <submittedName>
        <fullName evidence="2">Uncharacterized protein</fullName>
    </submittedName>
</protein>